<dbReference type="AlphaFoldDB" id="A0A2A9NA45"/>
<name>A0A2A9NA45_9AGAR</name>
<evidence type="ECO:0000313" key="2">
    <source>
        <dbReference type="EMBL" id="PFH47499.1"/>
    </source>
</evidence>
<evidence type="ECO:0000313" key="3">
    <source>
        <dbReference type="Proteomes" id="UP000242287"/>
    </source>
</evidence>
<gene>
    <name evidence="2" type="ORF">AMATHDRAFT_67646</name>
</gene>
<keyword evidence="3" id="KW-1185">Reference proteome</keyword>
<feature type="compositionally biased region" description="Acidic residues" evidence="1">
    <location>
        <begin position="13"/>
        <end position="29"/>
    </location>
</feature>
<reference evidence="2 3" key="1">
    <citation type="submission" date="2014-02" db="EMBL/GenBank/DDBJ databases">
        <title>Transposable element dynamics among asymbiotic and ectomycorrhizal Amanita fungi.</title>
        <authorList>
            <consortium name="DOE Joint Genome Institute"/>
            <person name="Hess J."/>
            <person name="Skrede I."/>
            <person name="Wolfe B."/>
            <person name="LaButti K."/>
            <person name="Ohm R.A."/>
            <person name="Grigoriev I.V."/>
            <person name="Pringle A."/>
        </authorList>
    </citation>
    <scope>NUCLEOTIDE SEQUENCE [LARGE SCALE GENOMIC DNA]</scope>
    <source>
        <strain evidence="2 3">SKay4041</strain>
    </source>
</reference>
<organism evidence="2 3">
    <name type="scientific">Amanita thiersii Skay4041</name>
    <dbReference type="NCBI Taxonomy" id="703135"/>
    <lineage>
        <taxon>Eukaryota</taxon>
        <taxon>Fungi</taxon>
        <taxon>Dikarya</taxon>
        <taxon>Basidiomycota</taxon>
        <taxon>Agaricomycotina</taxon>
        <taxon>Agaricomycetes</taxon>
        <taxon>Agaricomycetidae</taxon>
        <taxon>Agaricales</taxon>
        <taxon>Pluteineae</taxon>
        <taxon>Amanitaceae</taxon>
        <taxon>Amanita</taxon>
    </lineage>
</organism>
<dbReference type="EMBL" id="KZ302108">
    <property type="protein sequence ID" value="PFH47499.1"/>
    <property type="molecule type" value="Genomic_DNA"/>
</dbReference>
<sequence length="58" mass="6390">MENQESKKKLHEEEEEVVSDEEWPDPPEDDDHRGQGVIYSAGAKGGPNGGVKNVKQGK</sequence>
<protein>
    <submittedName>
        <fullName evidence="2">Uncharacterized protein</fullName>
    </submittedName>
</protein>
<evidence type="ECO:0000256" key="1">
    <source>
        <dbReference type="SAM" id="MobiDB-lite"/>
    </source>
</evidence>
<dbReference type="Proteomes" id="UP000242287">
    <property type="component" value="Unassembled WGS sequence"/>
</dbReference>
<accession>A0A2A9NA45</accession>
<feature type="region of interest" description="Disordered" evidence="1">
    <location>
        <begin position="1"/>
        <end position="58"/>
    </location>
</feature>
<proteinExistence type="predicted"/>
<feature type="compositionally biased region" description="Basic and acidic residues" evidence="1">
    <location>
        <begin position="1"/>
        <end position="12"/>
    </location>
</feature>